<feature type="compositionally biased region" description="Low complexity" evidence="6">
    <location>
        <begin position="18"/>
        <end position="33"/>
    </location>
</feature>
<evidence type="ECO:0000256" key="3">
    <source>
        <dbReference type="ARBA" id="ARBA00022723"/>
    </source>
</evidence>
<evidence type="ECO:0000256" key="4">
    <source>
        <dbReference type="ARBA" id="ARBA00022833"/>
    </source>
</evidence>
<dbReference type="GO" id="GO:0016020">
    <property type="term" value="C:membrane"/>
    <property type="evidence" value="ECO:0007669"/>
    <property type="project" value="UniProtKB-SubCell"/>
</dbReference>
<comment type="similarity">
    <text evidence="2">Belongs to the CDIP1/LITAF family.</text>
</comment>
<dbReference type="OrthoDB" id="4713066at2759"/>
<evidence type="ECO:0000313" key="9">
    <source>
        <dbReference type="Proteomes" id="UP000053815"/>
    </source>
</evidence>
<dbReference type="GO" id="GO:0008270">
    <property type="term" value="F:zinc ion binding"/>
    <property type="evidence" value="ECO:0007669"/>
    <property type="project" value="TreeGrafter"/>
</dbReference>
<keyword evidence="4" id="KW-0862">Zinc</keyword>
<dbReference type="EMBL" id="DF836411">
    <property type="protein sequence ID" value="GAN06427.1"/>
    <property type="molecule type" value="Genomic_DNA"/>
</dbReference>
<gene>
    <name evidence="8" type="ORF">MAM1_0122d05910</name>
</gene>
<dbReference type="SMART" id="SM00714">
    <property type="entry name" value="LITAF"/>
    <property type="match status" value="1"/>
</dbReference>
<sequence length="227" mass="24871">MSNLHNNPHLELPPPQSSSPHRPLSSPQQQQQRIASVYPKLPSPDDLPPSYSVSSPSYTNMPQAPYPQYIPHQQQQLPSYPYPQYQASPAPQIQQPSNGPRPPVMYYGSVAPPNTTHPIPPQQAQAQSQSQHTVQPITALKTSSELVQCPHCQQLVYTALDYDSGLCTGLSVAGLFLAGCHSGGCLIPFIFPYTKDVTHHCPSCKEKIATFTRLERDTRVTAAPVGL</sequence>
<feature type="compositionally biased region" description="Low complexity" evidence="6">
    <location>
        <begin position="79"/>
        <end position="97"/>
    </location>
</feature>
<evidence type="ECO:0000256" key="2">
    <source>
        <dbReference type="ARBA" id="ARBA00005975"/>
    </source>
</evidence>
<comment type="subcellular location">
    <subcellularLocation>
        <location evidence="1">Membrane</location>
        <topology evidence="1">Peripheral membrane protein</topology>
    </subcellularLocation>
</comment>
<evidence type="ECO:0000259" key="7">
    <source>
        <dbReference type="PROSITE" id="PS51837"/>
    </source>
</evidence>
<evidence type="ECO:0000256" key="5">
    <source>
        <dbReference type="ARBA" id="ARBA00023136"/>
    </source>
</evidence>
<dbReference type="Proteomes" id="UP000053815">
    <property type="component" value="Unassembled WGS sequence"/>
</dbReference>
<keyword evidence="3" id="KW-0479">Metal-binding</keyword>
<dbReference type="PANTHER" id="PTHR23292">
    <property type="entry name" value="LIPOPOLYSACCHARIDE-INDUCED TUMOR NECROSIS FACTOR-ALPHA FACTOR"/>
    <property type="match status" value="1"/>
</dbReference>
<proteinExistence type="inferred from homology"/>
<name>A0A0C9MSU4_9FUNG</name>
<evidence type="ECO:0000313" key="8">
    <source>
        <dbReference type="EMBL" id="GAN06427.1"/>
    </source>
</evidence>
<keyword evidence="5" id="KW-0472">Membrane</keyword>
<keyword evidence="9" id="KW-1185">Reference proteome</keyword>
<dbReference type="AlphaFoldDB" id="A0A0C9MSU4"/>
<evidence type="ECO:0000256" key="1">
    <source>
        <dbReference type="ARBA" id="ARBA00004170"/>
    </source>
</evidence>
<feature type="compositionally biased region" description="Low complexity" evidence="6">
    <location>
        <begin position="48"/>
        <end position="67"/>
    </location>
</feature>
<feature type="region of interest" description="Disordered" evidence="6">
    <location>
        <begin position="79"/>
        <end position="103"/>
    </location>
</feature>
<feature type="region of interest" description="Disordered" evidence="6">
    <location>
        <begin position="1"/>
        <end position="67"/>
    </location>
</feature>
<protein>
    <submittedName>
        <fullName evidence="8">Lipopolysaccharide-induced tumor necrosis factor-alpha factor-like</fullName>
    </submittedName>
</protein>
<feature type="domain" description="LITAF" evidence="7">
    <location>
        <begin position="129"/>
        <end position="213"/>
    </location>
</feature>
<evidence type="ECO:0000256" key="6">
    <source>
        <dbReference type="SAM" id="MobiDB-lite"/>
    </source>
</evidence>
<dbReference type="STRING" id="91626.A0A0C9MSU4"/>
<dbReference type="Pfam" id="PF10601">
    <property type="entry name" value="zf-LITAF-like"/>
    <property type="match status" value="1"/>
</dbReference>
<dbReference type="PANTHER" id="PTHR23292:SF6">
    <property type="entry name" value="FI16602P1-RELATED"/>
    <property type="match status" value="1"/>
</dbReference>
<feature type="compositionally biased region" description="Low complexity" evidence="6">
    <location>
        <begin position="1"/>
        <end position="10"/>
    </location>
</feature>
<dbReference type="InterPro" id="IPR037519">
    <property type="entry name" value="LITAF_fam"/>
</dbReference>
<accession>A0A0C9MSU4</accession>
<organism evidence="8">
    <name type="scientific">Mucor ambiguus</name>
    <dbReference type="NCBI Taxonomy" id="91626"/>
    <lineage>
        <taxon>Eukaryota</taxon>
        <taxon>Fungi</taxon>
        <taxon>Fungi incertae sedis</taxon>
        <taxon>Mucoromycota</taxon>
        <taxon>Mucoromycotina</taxon>
        <taxon>Mucoromycetes</taxon>
        <taxon>Mucorales</taxon>
        <taxon>Mucorineae</taxon>
        <taxon>Mucoraceae</taxon>
        <taxon>Mucor</taxon>
    </lineage>
</organism>
<dbReference type="InterPro" id="IPR006629">
    <property type="entry name" value="LITAF"/>
</dbReference>
<dbReference type="PROSITE" id="PS51837">
    <property type="entry name" value="LITAF"/>
    <property type="match status" value="1"/>
</dbReference>
<reference evidence="8" key="1">
    <citation type="submission" date="2014-09" db="EMBL/GenBank/DDBJ databases">
        <title>Draft genome sequence of an oleaginous Mucoromycotina fungus Mucor ambiguus NBRC6742.</title>
        <authorList>
            <person name="Takeda I."/>
            <person name="Yamane N."/>
            <person name="Morita T."/>
            <person name="Tamano K."/>
            <person name="Machida M."/>
            <person name="Baker S."/>
            <person name="Koike H."/>
        </authorList>
    </citation>
    <scope>NUCLEOTIDE SEQUENCE</scope>
    <source>
        <strain evidence="8">NBRC 6742</strain>
    </source>
</reference>